<comment type="caution">
    <text evidence="3">The sequence shown here is derived from an EMBL/GenBank/DDBJ whole genome shotgun (WGS) entry which is preliminary data.</text>
</comment>
<dbReference type="EMBL" id="ARYM01000001">
    <property type="protein sequence ID" value="KDA00653.1"/>
    <property type="molecule type" value="Genomic_DNA"/>
</dbReference>
<dbReference type="AlphaFoldDB" id="A0A062VPG7"/>
<keyword evidence="4" id="KW-1185">Reference proteome</keyword>
<evidence type="ECO:0000313" key="4">
    <source>
        <dbReference type="Proteomes" id="UP000027100"/>
    </source>
</evidence>
<gene>
    <name evidence="3" type="ORF">HPO_01450</name>
</gene>
<dbReference type="RefSeq" id="WP_035593509.1">
    <property type="nucleotide sequence ID" value="NZ_ARYM01000001.1"/>
</dbReference>
<dbReference type="Pfam" id="PF08327">
    <property type="entry name" value="AHSA1"/>
    <property type="match status" value="1"/>
</dbReference>
<evidence type="ECO:0000313" key="3">
    <source>
        <dbReference type="EMBL" id="KDA00653.1"/>
    </source>
</evidence>
<evidence type="ECO:0000256" key="1">
    <source>
        <dbReference type="ARBA" id="ARBA00006817"/>
    </source>
</evidence>
<dbReference type="InterPro" id="IPR023393">
    <property type="entry name" value="START-like_dom_sf"/>
</dbReference>
<dbReference type="PATRIC" id="fig|1280954.3.peg.298"/>
<dbReference type="OrthoDB" id="8117292at2"/>
<evidence type="ECO:0000259" key="2">
    <source>
        <dbReference type="Pfam" id="PF08327"/>
    </source>
</evidence>
<protein>
    <submittedName>
        <fullName evidence="3">Activator of Hsp90 ATPase 1 family protein</fullName>
    </submittedName>
</protein>
<reference evidence="3 4" key="1">
    <citation type="journal article" date="2014" name="Antonie Van Leeuwenhoek">
        <title>Hyphomonas beringensis sp. nov. and Hyphomonas chukchiensis sp. nov., isolated from surface seawater of the Bering Sea and Chukchi Sea.</title>
        <authorList>
            <person name="Li C."/>
            <person name="Lai Q."/>
            <person name="Li G."/>
            <person name="Dong C."/>
            <person name="Wang J."/>
            <person name="Liao Y."/>
            <person name="Shao Z."/>
        </authorList>
    </citation>
    <scope>NUCLEOTIDE SEQUENCE [LARGE SCALE GENOMIC DNA]</scope>
    <source>
        <strain evidence="3 4">PS728</strain>
    </source>
</reference>
<dbReference type="InterPro" id="IPR013538">
    <property type="entry name" value="ASHA1/2-like_C"/>
</dbReference>
<feature type="domain" description="Activator of Hsp90 ATPase homologue 1/2-like C-terminal" evidence="2">
    <location>
        <begin position="37"/>
        <end position="141"/>
    </location>
</feature>
<sequence length="216" mass="23620">MSHDIAAAIGATSRIVRKREREGKPAEAVIAERSYPTDIDDLWDALTNPERLPRWFSPVTGDLKLGGRYQVEGNAGGTVLTCDPPRSFTLTWEFAGNVSWVEVYLRVISEDETHLQPVHEAHIDPEWAAKYGPGATGVGWDLGLLGLQTHIATGWAKPPEADTEWMQTEEYRSFVRRSSDGWREASVAAGNDAEAARLAAANTAAFYLGEAPPGES</sequence>
<dbReference type="SUPFAM" id="SSF55961">
    <property type="entry name" value="Bet v1-like"/>
    <property type="match status" value="1"/>
</dbReference>
<comment type="similarity">
    <text evidence="1">Belongs to the AHA1 family.</text>
</comment>
<dbReference type="Proteomes" id="UP000027100">
    <property type="component" value="Unassembled WGS sequence"/>
</dbReference>
<dbReference type="CDD" id="cd08899">
    <property type="entry name" value="SRPBCC_CalC_Aha1-like_6"/>
    <property type="match status" value="1"/>
</dbReference>
<dbReference type="STRING" id="1280954.HPO_01450"/>
<proteinExistence type="inferred from homology"/>
<organism evidence="3 4">
    <name type="scientific">Hyphomonas polymorpha PS728</name>
    <dbReference type="NCBI Taxonomy" id="1280954"/>
    <lineage>
        <taxon>Bacteria</taxon>
        <taxon>Pseudomonadati</taxon>
        <taxon>Pseudomonadota</taxon>
        <taxon>Alphaproteobacteria</taxon>
        <taxon>Hyphomonadales</taxon>
        <taxon>Hyphomonadaceae</taxon>
        <taxon>Hyphomonas</taxon>
    </lineage>
</organism>
<dbReference type="eggNOG" id="COG3832">
    <property type="taxonomic scope" value="Bacteria"/>
</dbReference>
<accession>A0A062VPG7</accession>
<name>A0A062VPG7_9PROT</name>
<dbReference type="Gene3D" id="3.30.530.20">
    <property type="match status" value="1"/>
</dbReference>